<dbReference type="Gene3D" id="3.40.50.11720">
    <property type="entry name" value="3-Deoxy-D-manno-octulosonic-acid transferase, N-terminal domain"/>
    <property type="match status" value="1"/>
</dbReference>
<dbReference type="InterPro" id="IPR039901">
    <property type="entry name" value="Kdotransferase"/>
</dbReference>
<feature type="transmembrane region" description="Helical" evidence="10">
    <location>
        <begin position="6"/>
        <end position="26"/>
    </location>
</feature>
<evidence type="ECO:0000256" key="2">
    <source>
        <dbReference type="ARBA" id="ARBA00004713"/>
    </source>
</evidence>
<evidence type="ECO:0000256" key="10">
    <source>
        <dbReference type="RuleBase" id="RU365103"/>
    </source>
</evidence>
<organism evidence="12">
    <name type="scientific">Candidatus Tisiphia endosymbiont of Sergentomyia squamirostris</name>
    <dbReference type="NCBI Taxonomy" id="3113639"/>
    <lineage>
        <taxon>Bacteria</taxon>
        <taxon>Pseudomonadati</taxon>
        <taxon>Pseudomonadota</taxon>
        <taxon>Alphaproteobacteria</taxon>
        <taxon>Rickettsiales</taxon>
        <taxon>Rickettsiaceae</taxon>
        <taxon>Rickettsieae</taxon>
        <taxon>Candidatus Tisiphia</taxon>
    </lineage>
</organism>
<keyword evidence="10" id="KW-1133">Transmembrane helix</keyword>
<evidence type="ECO:0000256" key="6">
    <source>
        <dbReference type="ARBA" id="ARBA00031445"/>
    </source>
</evidence>
<dbReference type="AlphaFoldDB" id="A0AAT9G8V7"/>
<name>A0AAT9G8V7_9RICK</name>
<dbReference type="InterPro" id="IPR038107">
    <property type="entry name" value="Glycos_transf_N_sf"/>
</dbReference>
<keyword evidence="5 10" id="KW-0808">Transferase</keyword>
<comment type="similarity">
    <text evidence="10">Belongs to the glycosyltransferase group 1 family.</text>
</comment>
<dbReference type="NCBIfam" id="NF004389">
    <property type="entry name" value="PRK05749.1-5"/>
    <property type="match status" value="1"/>
</dbReference>
<protein>
    <recommendedName>
        <fullName evidence="4 10">3-deoxy-D-manno-octulosonic acid transferase</fullName>
        <shortName evidence="10">Kdo transferase</shortName>
        <ecNumber evidence="3 10">2.4.99.12</ecNumber>
    </recommendedName>
    <alternativeName>
        <fullName evidence="6 10">Lipid IV(A) 3-deoxy-D-manno-octulosonic acid transferase</fullName>
    </alternativeName>
</protein>
<dbReference type="Pfam" id="PF04413">
    <property type="entry name" value="Glycos_transf_N"/>
    <property type="match status" value="1"/>
</dbReference>
<comment type="subcellular location">
    <subcellularLocation>
        <location evidence="10">Cell membrane</location>
    </subcellularLocation>
</comment>
<feature type="active site" description="Proton acceptor" evidence="8">
    <location>
        <position position="61"/>
    </location>
</feature>
<dbReference type="GO" id="GO:0009245">
    <property type="term" value="P:lipid A biosynthetic process"/>
    <property type="evidence" value="ECO:0007669"/>
    <property type="project" value="TreeGrafter"/>
</dbReference>
<comment type="function">
    <text evidence="1 10">Involved in lipopolysaccharide (LPS) biosynthesis. Catalyzes the transfer of 3-deoxy-D-manno-octulosonate (Kdo) residue(s) from CMP-Kdo to lipid IV(A), the tetraacyldisaccharide-1,4'-bisphosphate precursor of lipid A.</text>
</comment>
<dbReference type="EMBL" id="AP029170">
    <property type="protein sequence ID" value="BFD46252.1"/>
    <property type="molecule type" value="Genomic_DNA"/>
</dbReference>
<proteinExistence type="inferred from homology"/>
<evidence type="ECO:0000256" key="9">
    <source>
        <dbReference type="PIRSR" id="PIRSR639901-2"/>
    </source>
</evidence>
<dbReference type="GO" id="GO:0005886">
    <property type="term" value="C:plasma membrane"/>
    <property type="evidence" value="ECO:0007669"/>
    <property type="project" value="UniProtKB-SubCell"/>
</dbReference>
<gene>
    <name evidence="12" type="primary">waaA</name>
    <name evidence="12" type="ORF">DMENIID0002_08980</name>
</gene>
<keyword evidence="10" id="KW-1003">Cell membrane</keyword>
<evidence type="ECO:0000256" key="5">
    <source>
        <dbReference type="ARBA" id="ARBA00022679"/>
    </source>
</evidence>
<dbReference type="PANTHER" id="PTHR42755">
    <property type="entry name" value="3-DEOXY-MANNO-OCTULOSONATE CYTIDYLYLTRANSFERASE"/>
    <property type="match status" value="1"/>
</dbReference>
<dbReference type="Gene3D" id="3.40.50.2000">
    <property type="entry name" value="Glycogen Phosphorylase B"/>
    <property type="match status" value="1"/>
</dbReference>
<evidence type="ECO:0000256" key="7">
    <source>
        <dbReference type="ARBA" id="ARBA00049183"/>
    </source>
</evidence>
<dbReference type="EC" id="2.4.99.12" evidence="3 10"/>
<feature type="site" description="Transition state stabilizer" evidence="9">
    <location>
        <position position="138"/>
    </location>
</feature>
<dbReference type="GO" id="GO:0043842">
    <property type="term" value="F:Kdo transferase activity"/>
    <property type="evidence" value="ECO:0007669"/>
    <property type="project" value="UniProtKB-EC"/>
</dbReference>
<evidence type="ECO:0000256" key="3">
    <source>
        <dbReference type="ARBA" id="ARBA00012621"/>
    </source>
</evidence>
<evidence type="ECO:0000256" key="1">
    <source>
        <dbReference type="ARBA" id="ARBA00003394"/>
    </source>
</evidence>
<feature type="domain" description="3-deoxy-D-manno-octulosonic-acid transferase N-terminal" evidence="11">
    <location>
        <begin position="33"/>
        <end position="215"/>
    </location>
</feature>
<sequence>MIYLYHILSFLLLPVYFFLLVLRVIVGKEEIKNIGERFAIGHTHTKRNETLVWIHAASVGESVIALTLVENINNLWLKRTMPKTSLKFLVTSGTISSGKILQQKLPQNAIHQFIPIDNIIFVKKFFRNWQPNLGIFVESELWPCLISEGAKHCELLLLNARISDKSFESWKKISSFFRLVTTNFSKIIVQSNRDFQKFTQLGVTNIVNLGNIKFANRKLPVHEQELTILTQHMSGKRVIVFASTHLDDEVVVLNIIKPIKQRHPNCYFILIPRHPERKNDIGKACTQLNLTYSIKSEQNIPILTDDLYIVDKFGELGLFFSIAYISFIGGSFKQGGHNVLEPAYFANYIIFGPDMSNSADIANEMLINKAATQIRDENDLLNKIEYLLSETGTQKAKVYQANALEFVNKNQQILGNYLNIIEKHLVGN</sequence>
<comment type="pathway">
    <text evidence="2 10">Bacterial outer membrane biogenesis; LPS core biosynthesis.</text>
</comment>
<comment type="catalytic activity">
    <reaction evidence="7 10">
        <text>lipid IVA (E. coli) + CMP-3-deoxy-beta-D-manno-octulosonate = alpha-Kdo-(2-&gt;6)-lipid IVA (E. coli) + CMP + H(+)</text>
        <dbReference type="Rhea" id="RHEA:28066"/>
        <dbReference type="ChEBI" id="CHEBI:15378"/>
        <dbReference type="ChEBI" id="CHEBI:58603"/>
        <dbReference type="ChEBI" id="CHEBI:60364"/>
        <dbReference type="ChEBI" id="CHEBI:60377"/>
        <dbReference type="ChEBI" id="CHEBI:85987"/>
        <dbReference type="EC" id="2.4.99.12"/>
    </reaction>
</comment>
<feature type="site" description="Transition state stabilizer" evidence="9">
    <location>
        <position position="213"/>
    </location>
</feature>
<keyword evidence="10" id="KW-0812">Transmembrane</keyword>
<keyword evidence="10" id="KW-0472">Membrane</keyword>
<dbReference type="InterPro" id="IPR007507">
    <property type="entry name" value="Glycos_transf_N"/>
</dbReference>
<evidence type="ECO:0000313" key="12">
    <source>
        <dbReference type="EMBL" id="BFD46252.1"/>
    </source>
</evidence>
<evidence type="ECO:0000256" key="8">
    <source>
        <dbReference type="PIRSR" id="PIRSR639901-1"/>
    </source>
</evidence>
<evidence type="ECO:0000256" key="4">
    <source>
        <dbReference type="ARBA" id="ARBA00019077"/>
    </source>
</evidence>
<reference evidence="12" key="1">
    <citation type="submission" date="2024-01" db="EMBL/GenBank/DDBJ databases">
        <title>Sequencing the genomes of a sandfly, Sergentomyia squamirostris, and its two endosymbionts.</title>
        <authorList>
            <person name="Itokawa K."/>
            <person name="Sanjoba C."/>
        </authorList>
    </citation>
    <scope>NUCLEOTIDE SEQUENCE</scope>
    <source>
        <strain evidence="12">RiSSQ</strain>
    </source>
</reference>
<accession>A0AAT9G8V7</accession>
<keyword evidence="10" id="KW-0448">Lipopolysaccharide biosynthesis</keyword>
<dbReference type="GO" id="GO:0009244">
    <property type="term" value="P:lipopolysaccharide core region biosynthetic process"/>
    <property type="evidence" value="ECO:0007669"/>
    <property type="project" value="UniProtKB-UniRule"/>
</dbReference>
<dbReference type="PANTHER" id="PTHR42755:SF1">
    <property type="entry name" value="3-DEOXY-D-MANNO-OCTULOSONIC ACID TRANSFERASE, MITOCHONDRIAL-RELATED"/>
    <property type="match status" value="1"/>
</dbReference>
<evidence type="ECO:0000259" key="11">
    <source>
        <dbReference type="Pfam" id="PF04413"/>
    </source>
</evidence>